<dbReference type="Pfam" id="PF09233">
    <property type="entry name" value="Endonuc-EcoRV"/>
    <property type="match status" value="1"/>
</dbReference>
<dbReference type="EMBL" id="JBHRVU010000004">
    <property type="protein sequence ID" value="MFC3440674.1"/>
    <property type="molecule type" value="Genomic_DNA"/>
</dbReference>
<evidence type="ECO:0000256" key="2">
    <source>
        <dbReference type="ARBA" id="ARBA00022759"/>
    </source>
</evidence>
<dbReference type="Proteomes" id="UP001595681">
    <property type="component" value="Unassembled WGS sequence"/>
</dbReference>
<keyword evidence="2 4" id="KW-0255">Endonuclease</keyword>
<dbReference type="GO" id="GO:0004519">
    <property type="term" value="F:endonuclease activity"/>
    <property type="evidence" value="ECO:0007669"/>
    <property type="project" value="UniProtKB-KW"/>
</dbReference>
<keyword evidence="3" id="KW-0378">Hydrolase</keyword>
<dbReference type="Gene3D" id="3.40.600.10">
    <property type="entry name" value="DNA mismatch repair MutH/Restriction endonuclease, type II"/>
    <property type="match status" value="1"/>
</dbReference>
<evidence type="ECO:0000256" key="1">
    <source>
        <dbReference type="ARBA" id="ARBA00022722"/>
    </source>
</evidence>
<evidence type="ECO:0000313" key="5">
    <source>
        <dbReference type="Proteomes" id="UP001595681"/>
    </source>
</evidence>
<accession>A0ABV7NB12</accession>
<gene>
    <name evidence="4" type="ORF">ACFOKF_05585</name>
</gene>
<reference evidence="5" key="1">
    <citation type="journal article" date="2019" name="Int. J. Syst. Evol. Microbiol.">
        <title>The Global Catalogue of Microorganisms (GCM) 10K type strain sequencing project: providing services to taxonomists for standard genome sequencing and annotation.</title>
        <authorList>
            <consortium name="The Broad Institute Genomics Platform"/>
            <consortium name="The Broad Institute Genome Sequencing Center for Infectious Disease"/>
            <person name="Wu L."/>
            <person name="Ma J."/>
        </authorList>
    </citation>
    <scope>NUCLEOTIDE SEQUENCE [LARGE SCALE GENOMIC DNA]</scope>
    <source>
        <strain evidence="5">CCM 7491</strain>
    </source>
</reference>
<dbReference type="InterPro" id="IPR037057">
    <property type="entry name" value="DNA_rep_MutH/T2_RE_sf"/>
</dbReference>
<keyword evidence="5" id="KW-1185">Reference proteome</keyword>
<dbReference type="RefSeq" id="WP_380793857.1">
    <property type="nucleotide sequence ID" value="NZ_JBHRVU010000004.1"/>
</dbReference>
<evidence type="ECO:0000313" key="4">
    <source>
        <dbReference type="EMBL" id="MFC3440674.1"/>
    </source>
</evidence>
<dbReference type="InterPro" id="IPR015314">
    <property type="entry name" value="Restrct_endonuc_II_EcoRV"/>
</dbReference>
<sequence length="221" mass="24452">MFKEILEAELAKLSSSYEVCGIVDRSGCVYPLGADTKVLSTIFELVSRPAVYAAAEKLGLEVFEAEKQNHYPDFTLGSGEGCKQKIAVDVKTTYRKANGTFRFTLGSYTSFIRGTGKKNILFPFSDYAEHWVIGFAYDRVGKKKAQAEHMFDVGSIRDIPIPFDNVEHFLQEKWKVASKSPGSGNTANIGSITGTIDEFRAGGTVFGSEEDFLAYWRSYGS</sequence>
<organism evidence="4 5">
    <name type="scientific">Sphingobium rhizovicinum</name>
    <dbReference type="NCBI Taxonomy" id="432308"/>
    <lineage>
        <taxon>Bacteria</taxon>
        <taxon>Pseudomonadati</taxon>
        <taxon>Pseudomonadota</taxon>
        <taxon>Alphaproteobacteria</taxon>
        <taxon>Sphingomonadales</taxon>
        <taxon>Sphingomonadaceae</taxon>
        <taxon>Sphingobium</taxon>
    </lineage>
</organism>
<keyword evidence="1" id="KW-0540">Nuclease</keyword>
<proteinExistence type="predicted"/>
<dbReference type="CDD" id="cd22323">
    <property type="entry name" value="EcoRV-like"/>
    <property type="match status" value="1"/>
</dbReference>
<dbReference type="SUPFAM" id="SSF52980">
    <property type="entry name" value="Restriction endonuclease-like"/>
    <property type="match status" value="1"/>
</dbReference>
<evidence type="ECO:0000256" key="3">
    <source>
        <dbReference type="ARBA" id="ARBA00022801"/>
    </source>
</evidence>
<name>A0ABV7NB12_9SPHN</name>
<protein>
    <submittedName>
        <fullName evidence="4">Type II restriction endonuclease</fullName>
    </submittedName>
</protein>
<dbReference type="InterPro" id="IPR011335">
    <property type="entry name" value="Restrct_endonuc-II-like"/>
</dbReference>
<comment type="caution">
    <text evidence="4">The sequence shown here is derived from an EMBL/GenBank/DDBJ whole genome shotgun (WGS) entry which is preliminary data.</text>
</comment>